<evidence type="ECO:0000256" key="9">
    <source>
        <dbReference type="PIRSR" id="PIRSR000296-2"/>
    </source>
</evidence>
<dbReference type="PANTHER" id="PTHR11465">
    <property type="entry name" value="CATALASE"/>
    <property type="match status" value="1"/>
</dbReference>
<reference evidence="12 15" key="2">
    <citation type="journal article" date="2019" name="Emerg. Microbes Infect.">
        <title>Comprehensive subspecies identification of 175 nontuberculous mycobacteria species based on 7547 genomic profiles.</title>
        <authorList>
            <person name="Matsumoto Y."/>
            <person name="Kinjo T."/>
            <person name="Motooka D."/>
            <person name="Nabeya D."/>
            <person name="Jung N."/>
            <person name="Uechi K."/>
            <person name="Horii T."/>
            <person name="Iida T."/>
            <person name="Fujita J."/>
            <person name="Nakamura S."/>
        </authorList>
    </citation>
    <scope>NUCLEOTIDE SEQUENCE [LARGE SCALE GENOMIC DNA]</scope>
    <source>
        <strain evidence="12 15">JCM 6377</strain>
    </source>
</reference>
<evidence type="ECO:0000256" key="5">
    <source>
        <dbReference type="ARBA" id="ARBA00023002"/>
    </source>
</evidence>
<gene>
    <name evidence="13" type="ORF">CQY20_07165</name>
    <name evidence="12" type="ORF">MAGR_08240</name>
</gene>
<evidence type="ECO:0000256" key="4">
    <source>
        <dbReference type="ARBA" id="ARBA00022723"/>
    </source>
</evidence>
<comment type="caution">
    <text evidence="13">The sequence shown here is derived from an EMBL/GenBank/DDBJ whole genome shotgun (WGS) entry which is preliminary data.</text>
</comment>
<evidence type="ECO:0000256" key="2">
    <source>
        <dbReference type="ARBA" id="ARBA00022559"/>
    </source>
</evidence>
<feature type="transmembrane region" description="Helical" evidence="10">
    <location>
        <begin position="21"/>
        <end position="42"/>
    </location>
</feature>
<dbReference type="Proteomes" id="UP000465302">
    <property type="component" value="Unassembled WGS sequence"/>
</dbReference>
<dbReference type="GO" id="GO:0042542">
    <property type="term" value="P:response to hydrogen peroxide"/>
    <property type="evidence" value="ECO:0007669"/>
    <property type="project" value="TreeGrafter"/>
</dbReference>
<dbReference type="InterPro" id="IPR006311">
    <property type="entry name" value="TAT_signal"/>
</dbReference>
<dbReference type="GO" id="GO:0020037">
    <property type="term" value="F:heme binding"/>
    <property type="evidence" value="ECO:0007669"/>
    <property type="project" value="InterPro"/>
</dbReference>
<reference evidence="13 14" key="1">
    <citation type="submission" date="2017-10" db="EMBL/GenBank/DDBJ databases">
        <title>The new phylogeny of genus Mycobacterium.</title>
        <authorList>
            <person name="Tortoli E."/>
            <person name="Trovato A."/>
            <person name="Cirillo D.M."/>
        </authorList>
    </citation>
    <scope>NUCLEOTIDE SEQUENCE [LARGE SCALE GENOMIC DNA]</scope>
    <source>
        <strain evidence="13 14">CCUG37673</strain>
    </source>
</reference>
<evidence type="ECO:0000313" key="13">
    <source>
        <dbReference type="EMBL" id="PEG40701.1"/>
    </source>
</evidence>
<dbReference type="Proteomes" id="UP000220914">
    <property type="component" value="Unassembled WGS sequence"/>
</dbReference>
<dbReference type="Gene3D" id="1.20.1280.120">
    <property type="match status" value="1"/>
</dbReference>
<evidence type="ECO:0000256" key="10">
    <source>
        <dbReference type="SAM" id="Phobius"/>
    </source>
</evidence>
<keyword evidence="3 7" id="KW-0349">Heme</keyword>
<dbReference type="AlphaFoldDB" id="A0A2A7NB69"/>
<keyword evidence="5 7" id="KW-0560">Oxidoreductase</keyword>
<evidence type="ECO:0000313" key="14">
    <source>
        <dbReference type="Proteomes" id="UP000220914"/>
    </source>
</evidence>
<evidence type="ECO:0000256" key="8">
    <source>
        <dbReference type="PIRSR" id="PIRSR000296-1"/>
    </source>
</evidence>
<feature type="binding site" description="axial binding residue" evidence="9">
    <location>
        <position position="340"/>
    </location>
    <ligand>
        <name>heme</name>
        <dbReference type="ChEBI" id="CHEBI:30413"/>
    </ligand>
    <ligandPart>
        <name>Fe</name>
        <dbReference type="ChEBI" id="CHEBI:18248"/>
    </ligandPart>
</feature>
<protein>
    <recommendedName>
        <fullName evidence="7">Catalase-related peroxidase</fullName>
        <ecNumber evidence="7">1.11.1.-</ecNumber>
    </recommendedName>
</protein>
<dbReference type="EMBL" id="BLKS01000001">
    <property type="protein sequence ID" value="GFG49383.1"/>
    <property type="molecule type" value="Genomic_DNA"/>
</dbReference>
<feature type="domain" description="Catalase core" evidence="11">
    <location>
        <begin position="33"/>
        <end position="363"/>
    </location>
</feature>
<dbReference type="GO" id="GO:0042744">
    <property type="term" value="P:hydrogen peroxide catabolic process"/>
    <property type="evidence" value="ECO:0007669"/>
    <property type="project" value="TreeGrafter"/>
</dbReference>
<keyword evidence="10" id="KW-1133">Transmembrane helix</keyword>
<dbReference type="InterPro" id="IPR018028">
    <property type="entry name" value="Catalase"/>
</dbReference>
<comment type="function">
    <text evidence="7">Has an organic peroxide-dependent peroxidase activity.</text>
</comment>
<keyword evidence="10" id="KW-0472">Membrane</keyword>
<feature type="active site" evidence="8">
    <location>
        <position position="75"/>
    </location>
</feature>
<dbReference type="InterPro" id="IPR011614">
    <property type="entry name" value="Catalase_core"/>
</dbReference>
<keyword evidence="10" id="KW-0812">Transmembrane</keyword>
<dbReference type="PRINTS" id="PR00067">
    <property type="entry name" value="CATALASE"/>
</dbReference>
<proteinExistence type="inferred from homology"/>
<evidence type="ECO:0000256" key="1">
    <source>
        <dbReference type="ARBA" id="ARBA00005329"/>
    </source>
</evidence>
<dbReference type="Pfam" id="PF00199">
    <property type="entry name" value="Catalase"/>
    <property type="match status" value="1"/>
</dbReference>
<evidence type="ECO:0000256" key="3">
    <source>
        <dbReference type="ARBA" id="ARBA00022617"/>
    </source>
</evidence>
<dbReference type="InterPro" id="IPR020835">
    <property type="entry name" value="Catalase_sf"/>
</dbReference>
<dbReference type="Gene3D" id="2.40.180.10">
    <property type="entry name" value="Catalase core domain"/>
    <property type="match status" value="1"/>
</dbReference>
<keyword evidence="4 7" id="KW-0479">Metal-binding</keyword>
<name>A0A2A7NB69_MYCAG</name>
<comment type="similarity">
    <text evidence="1 7">Belongs to the catalase family.</text>
</comment>
<accession>A0A2A7NB69</accession>
<dbReference type="PROSITE" id="PS51402">
    <property type="entry name" value="CATALASE_3"/>
    <property type="match status" value="1"/>
</dbReference>
<reference evidence="12" key="3">
    <citation type="submission" date="2020-02" db="EMBL/GenBank/DDBJ databases">
        <authorList>
            <person name="Matsumoto Y."/>
            <person name="Motooka D."/>
            <person name="Nakamura S."/>
        </authorList>
    </citation>
    <scope>NUCLEOTIDE SEQUENCE</scope>
    <source>
        <strain evidence="12">JCM 6377</strain>
    </source>
</reference>
<dbReference type="PIRSF" id="PIRSF000296">
    <property type="entry name" value="SrpA"/>
    <property type="match status" value="1"/>
</dbReference>
<dbReference type="CDD" id="cd08153">
    <property type="entry name" value="srpA_like"/>
    <property type="match status" value="1"/>
</dbReference>
<dbReference type="InterPro" id="IPR024168">
    <property type="entry name" value="Catalase_SrpA-type_pred"/>
</dbReference>
<dbReference type="SUPFAM" id="SSF56634">
    <property type="entry name" value="Heme-dependent catalase-like"/>
    <property type="match status" value="1"/>
</dbReference>
<dbReference type="GO" id="GO:0005737">
    <property type="term" value="C:cytoplasm"/>
    <property type="evidence" value="ECO:0007669"/>
    <property type="project" value="TreeGrafter"/>
</dbReference>
<sequence>MDKPPKKSLSWHGTPLTRRSVLAGAAAVGAFLIVDFGAVAYANNWIAGGRRLTRADFIDLFRAVSGNHPGFRKNHAKGVAVTGYFDSNGDGCALSKAVVFAAGRTPVSGRFSLSGGDPDAADTAGAARGLGLAFAFPDGSQWRTAMINLPVFPDNSPQGFYDRTLASKPVPSTGQPDPAAMSAFLAAHPETKAAMAIIKTQPPTKGFADSTFRSLNTFFFVDDAGTRTPVRWSFVPQQDAAPPKTGEPDMLFDALIRQMQTGPLQWKLVLTVGTPDDPVTDPTLPWPGDRRTVDAGTLTLTTIEADQPGNARDINFDPLVLPEGIEPSDDPLLSARSAVYAASYRARTSEPQSPATVQVNEVTS</sequence>
<comment type="cofactor">
    <cofactor evidence="7">
        <name>heme</name>
        <dbReference type="ChEBI" id="CHEBI:30413"/>
    </cofactor>
</comment>
<dbReference type="EC" id="1.11.1.-" evidence="7"/>
<organism evidence="13 14">
    <name type="scientific">Mycolicibacterium agri</name>
    <name type="common">Mycobacterium agri</name>
    <dbReference type="NCBI Taxonomy" id="36811"/>
    <lineage>
        <taxon>Bacteria</taxon>
        <taxon>Bacillati</taxon>
        <taxon>Actinomycetota</taxon>
        <taxon>Actinomycetes</taxon>
        <taxon>Mycobacteriales</taxon>
        <taxon>Mycobacteriaceae</taxon>
        <taxon>Mycolicibacterium</taxon>
    </lineage>
</organism>
<keyword evidence="2 7" id="KW-0575">Peroxidase</keyword>
<dbReference type="RefSeq" id="WP_097939381.1">
    <property type="nucleotide sequence ID" value="NZ_BLKS01000001.1"/>
</dbReference>
<dbReference type="SMART" id="SM01060">
    <property type="entry name" value="Catalase"/>
    <property type="match status" value="1"/>
</dbReference>
<dbReference type="PROSITE" id="PS51318">
    <property type="entry name" value="TAT"/>
    <property type="match status" value="1"/>
</dbReference>
<evidence type="ECO:0000256" key="6">
    <source>
        <dbReference type="ARBA" id="ARBA00023004"/>
    </source>
</evidence>
<dbReference type="EMBL" id="PDCP01000009">
    <property type="protein sequence ID" value="PEG40701.1"/>
    <property type="molecule type" value="Genomic_DNA"/>
</dbReference>
<keyword evidence="6 7" id="KW-0408">Iron</keyword>
<evidence type="ECO:0000313" key="12">
    <source>
        <dbReference type="EMBL" id="GFG49383.1"/>
    </source>
</evidence>
<dbReference type="GO" id="GO:0004096">
    <property type="term" value="F:catalase activity"/>
    <property type="evidence" value="ECO:0007669"/>
    <property type="project" value="InterPro"/>
</dbReference>
<dbReference type="PANTHER" id="PTHR11465:SF9">
    <property type="entry name" value="CATALASE"/>
    <property type="match status" value="1"/>
</dbReference>
<dbReference type="OrthoDB" id="255727at2"/>
<evidence type="ECO:0000259" key="11">
    <source>
        <dbReference type="SMART" id="SM01060"/>
    </source>
</evidence>
<evidence type="ECO:0000313" key="15">
    <source>
        <dbReference type="Proteomes" id="UP000465302"/>
    </source>
</evidence>
<dbReference type="GO" id="GO:0046872">
    <property type="term" value="F:metal ion binding"/>
    <property type="evidence" value="ECO:0007669"/>
    <property type="project" value="UniProtKB-KW"/>
</dbReference>
<keyword evidence="14" id="KW-1185">Reference proteome</keyword>
<evidence type="ECO:0000256" key="7">
    <source>
        <dbReference type="PIRNR" id="PIRNR000296"/>
    </source>
</evidence>